<dbReference type="PANTHER" id="PTHR12558:SF13">
    <property type="entry name" value="CELL DIVISION CYCLE PROTEIN 27 HOMOLOG"/>
    <property type="match status" value="1"/>
</dbReference>
<gene>
    <name evidence="5" type="ORF">FNJ60_04025</name>
</gene>
<dbReference type="Pfam" id="PF13424">
    <property type="entry name" value="TPR_12"/>
    <property type="match status" value="1"/>
</dbReference>
<evidence type="ECO:0000259" key="4">
    <source>
        <dbReference type="Pfam" id="PF13525"/>
    </source>
</evidence>
<accession>A0A5D3FVF6</accession>
<dbReference type="PROSITE" id="PS50005">
    <property type="entry name" value="TPR"/>
    <property type="match status" value="6"/>
</dbReference>
<dbReference type="Gene3D" id="1.25.40.10">
    <property type="entry name" value="Tetratricopeptide repeat domain"/>
    <property type="match status" value="8"/>
</dbReference>
<dbReference type="EMBL" id="VKLW01000006">
    <property type="protein sequence ID" value="TYK34659.1"/>
    <property type="molecule type" value="Genomic_DNA"/>
</dbReference>
<reference evidence="5 6" key="1">
    <citation type="submission" date="2019-07" db="EMBL/GenBank/DDBJ databases">
        <title>Draft Genome Sequences of Bacteroides pyogenes Strains Isolated from the Uterus Holstein Dairy Cows with Metritis.</title>
        <authorList>
            <person name="Cunha F."/>
            <person name="Galvao K.N."/>
            <person name="Jeon S.J."/>
            <person name="Jeong K.C."/>
        </authorList>
    </citation>
    <scope>NUCLEOTIDE SEQUENCE [LARGE SCALE GENOMIC DNA]</scope>
    <source>
        <strain evidence="5 6">KG-31</strain>
    </source>
</reference>
<dbReference type="InterPro" id="IPR019734">
    <property type="entry name" value="TPR_rpt"/>
</dbReference>
<keyword evidence="2" id="KW-0802">TPR repeat</keyword>
<feature type="repeat" description="TPR" evidence="2">
    <location>
        <begin position="657"/>
        <end position="690"/>
    </location>
</feature>
<sequence length="1003" mass="115052">MKKEIIRLVCAALFSVSATGFAQTNEKITSPYHLYQEGKALFHEKHYAACVPALKAFVKQTTSEEYRQDAEYMLAAAAYELQDKNRIGILRKYLNRYPDTPHANRIYGLLASCYFYNGNYDESLALFNATRLELLPDEEQGERTYQLATGQLKTGNLKEAAVWFETLRSTSSRYSEDGNYYLSYIRYTQGRYREALDGFLALQNNAKYKALAPYYIAEIYIIQKEYDKALKVAQNYLSAYPRNEHTAEMHRISGDAYYHLGQYQRATEAFGLYLNRHPDTPRRDALYRLGISYYQTGVYSKAAEALGRTTAMDDALTQNANLHLGLSYLQLAEKNKARMAFEQAAASDANRQIKEQAAYNYALCLHETSYSAFGESVTAFEKFLNDFPTSPYAEKVSGYLIEVYMNTRSYEAALKSIDRIARPSARMLEAKQKILFQLGTQAFANADFEQALQYLNRSIALGQYNRQTKADAYYWCGESYYRLNRMTEAARDFNAYLQLTAQTDSETYALTNYNLGYIAFHRKAYTEAKDYFLRFVRLYKANDRTALADAYNRLGDCHLHVRRFEEAKQYYSQAEQMNTPSGDYSFYQLALVSGLQKDYAGKVTLLNRLTGKYPSSPYAVNALYEKGRSYVWMDNQNQAIQSFKELLAKYPESPMSRKAAAEIGLLYYQKGDYSQAIDAYRQVVEKYPGSEEARMAMRDLKSIYVDLNRIDEFAALANSMPGHIRFDANEQDSLTYAAAEKTYMRGRPEEAKNSLNRYLQAFPEGAYSLNAHYYLCRIGQEQKNYDMVLLHSGKLLEYPNNPFAEEALIARAEVQFNQMQMADALASYKMLKEKASTSERRLLAETGILRCGHLLKEDAETIHAATALLAEAKLTPELRSEALYYRAKAYLNRQASKKATDDLRELAKDTRNRYGAEAKYLLAQSLYDAKEYAAAEKELLDYIDQSTPHAYWLARSFILLSDVYVATGKPVDARQYLLSLQQNYRGNDDIGRMIESRLKKLTH</sequence>
<dbReference type="InterPro" id="IPR039565">
    <property type="entry name" value="BamD-like"/>
</dbReference>
<evidence type="ECO:0000256" key="1">
    <source>
        <dbReference type="ARBA" id="ARBA00022729"/>
    </source>
</evidence>
<dbReference type="InterPro" id="IPR011990">
    <property type="entry name" value="TPR-like_helical_dom_sf"/>
</dbReference>
<protein>
    <submittedName>
        <fullName evidence="5">Tetratricopeptide repeat protein</fullName>
    </submittedName>
</protein>
<dbReference type="AlphaFoldDB" id="A0A5D3FVF6"/>
<proteinExistence type="predicted"/>
<feature type="repeat" description="TPR" evidence="2">
    <location>
        <begin position="470"/>
        <end position="503"/>
    </location>
</feature>
<dbReference type="RefSeq" id="WP_148730281.1">
    <property type="nucleotide sequence ID" value="NZ_VKLW01000006.1"/>
</dbReference>
<feature type="repeat" description="TPR" evidence="2">
    <location>
        <begin position="548"/>
        <end position="581"/>
    </location>
</feature>
<dbReference type="SUPFAM" id="SSF48452">
    <property type="entry name" value="TPR-like"/>
    <property type="match status" value="4"/>
</dbReference>
<dbReference type="Pfam" id="PF13525">
    <property type="entry name" value="YfiO"/>
    <property type="match status" value="1"/>
</dbReference>
<feature type="chain" id="PRO_5030116526" evidence="3">
    <location>
        <begin position="23"/>
        <end position="1003"/>
    </location>
</feature>
<feature type="repeat" description="TPR" evidence="2">
    <location>
        <begin position="247"/>
        <end position="280"/>
    </location>
</feature>
<evidence type="ECO:0000313" key="6">
    <source>
        <dbReference type="Proteomes" id="UP000324383"/>
    </source>
</evidence>
<feature type="repeat" description="TPR" evidence="2">
    <location>
        <begin position="620"/>
        <end position="653"/>
    </location>
</feature>
<evidence type="ECO:0000256" key="2">
    <source>
        <dbReference type="PROSITE-ProRule" id="PRU00339"/>
    </source>
</evidence>
<keyword evidence="1 3" id="KW-0732">Signal</keyword>
<feature type="signal peptide" evidence="3">
    <location>
        <begin position="1"/>
        <end position="22"/>
    </location>
</feature>
<dbReference type="SMART" id="SM00028">
    <property type="entry name" value="TPR"/>
    <property type="match status" value="12"/>
</dbReference>
<feature type="domain" description="Outer membrane lipoprotein BamD-like" evidence="4">
    <location>
        <begin position="621"/>
        <end position="696"/>
    </location>
</feature>
<dbReference type="Pfam" id="PF13432">
    <property type="entry name" value="TPR_16"/>
    <property type="match status" value="3"/>
</dbReference>
<dbReference type="Proteomes" id="UP000324383">
    <property type="component" value="Unassembled WGS sequence"/>
</dbReference>
<dbReference type="PANTHER" id="PTHR12558">
    <property type="entry name" value="CELL DIVISION CYCLE 16,23,27"/>
    <property type="match status" value="1"/>
</dbReference>
<comment type="caution">
    <text evidence="5">The sequence shown here is derived from an EMBL/GenBank/DDBJ whole genome shotgun (WGS) entry which is preliminary data.</text>
</comment>
<evidence type="ECO:0000313" key="5">
    <source>
        <dbReference type="EMBL" id="TYK34659.1"/>
    </source>
</evidence>
<name>A0A5D3FVF6_9BACE</name>
<evidence type="ECO:0000256" key="3">
    <source>
        <dbReference type="SAM" id="SignalP"/>
    </source>
</evidence>
<organism evidence="5 6">
    <name type="scientific">Bacteroides pyogenes</name>
    <dbReference type="NCBI Taxonomy" id="310300"/>
    <lineage>
        <taxon>Bacteria</taxon>
        <taxon>Pseudomonadati</taxon>
        <taxon>Bacteroidota</taxon>
        <taxon>Bacteroidia</taxon>
        <taxon>Bacteroidales</taxon>
        <taxon>Bacteroidaceae</taxon>
        <taxon>Bacteroides</taxon>
    </lineage>
</organism>
<keyword evidence="6" id="KW-1185">Reference proteome</keyword>
<feature type="repeat" description="TPR" evidence="2">
    <location>
        <begin position="432"/>
        <end position="465"/>
    </location>
</feature>